<dbReference type="Gene3D" id="1.25.40.10">
    <property type="entry name" value="Tetratricopeptide repeat domain"/>
    <property type="match status" value="8"/>
</dbReference>
<feature type="repeat" description="TPR" evidence="3">
    <location>
        <begin position="410"/>
        <end position="443"/>
    </location>
</feature>
<evidence type="ECO:0000256" key="1">
    <source>
        <dbReference type="ARBA" id="ARBA00022737"/>
    </source>
</evidence>
<evidence type="ECO:0000313" key="5">
    <source>
        <dbReference type="Proteomes" id="UP000051373"/>
    </source>
</evidence>
<dbReference type="Proteomes" id="UP000051373">
    <property type="component" value="Unassembled WGS sequence"/>
</dbReference>
<gene>
    <name evidence="4" type="ORF">AMJ83_06425</name>
</gene>
<dbReference type="AlphaFoldDB" id="A0A0S8FTU3"/>
<organism evidence="4 5">
    <name type="scientific">candidate division WOR_3 bacterium SM23_42</name>
    <dbReference type="NCBI Taxonomy" id="1703779"/>
    <lineage>
        <taxon>Bacteria</taxon>
        <taxon>Bacteria division WOR-3</taxon>
    </lineage>
</organism>
<dbReference type="PANTHER" id="PTHR45586:SF1">
    <property type="entry name" value="LIPOPOLYSACCHARIDE ASSEMBLY PROTEIN B"/>
    <property type="match status" value="1"/>
</dbReference>
<dbReference type="Pfam" id="PF13432">
    <property type="entry name" value="TPR_16"/>
    <property type="match status" value="1"/>
</dbReference>
<sequence>MFDIFNVKDPEKALQKAQEYIREGRKDAAIRVLEGNLTDGNESFDLFQELARLYYDVEERGRAINLLRRLHGIVPSRTDEIVAQVSELYYRHTSIDAGEFLIQLYTAQQKYDEISKVLLALKEHEIKLLVKKYDKIKQNLEGKKVLLKQDFQNTIILASMHFYLGAGEEAAAIIESISDVDVFRKPLLNWARIIGRERYNDAHAALMLLKVQLANGAFDDALTQAQRIFEKFPDESEVLIDIMSSAKPPAEIQPAFTQMLTDLYITKGDLDTSVEQLQQMLDENTKGIDAVIKDLRKLEVVNPKDLKILYTLADAYMRAKRIPLAISELDKIYEIDNSQYEEVLKRYKKAFEQKQNDPFVIQGLVTLYLKNDDIKAAVDTIESVYRLDPGLLNEYILNLNTILDKDFDNTKALYLLGQCYARKGDRESALLIFQRLMDKGEYERVNEAATEISVANPEDVDYVNLRANSAVMVGEIDKALQFVTDYLKLEPERLFHLLPSFDLILSKKPQLFAKIEPLYKKYKKEDPFVAELALARAYAYVGDYRKSVNSFEQCFKIADKKDVTKRALIEVIRERPDAVPLLLTAARAFISEGEMEIATQFFKTAQMVDPQAFFEIINEFYDAIKAFPKDREARTLLVETFFNKGLWDRAIEEARRAIEVFDKDAQYFNLKLGQALVEVGKLSEAVRPLMISLEGDEDYSNDVIEYLDRILKTDKSNVPAHFARGRALSRAGRVAEAVDEYLLTARILPRRAGHVHAELKSLSSRVVAHPKILFALGIIQLSLKKYDEAVRDLMTAVELDASLVRKVIPLFERLQQKTSSPLLDFSLAKVYCRADLKSSAIDLYTKAQAQEEKYREPAIAEMKRMCAENPRDIECRKALAEVYFGYRNWEDTLTLLEEIYGLDKRESKWVKDFVSRILQADFHNVPSYHFLARIFVDEASPDKAIEVYRKLIEMAPTEVTDAISAMNSYQEKTPEMLFYLGDLYIDGGYILEAIEVYEELFSKNSLYADAIAGRLEKILNKNADVGEAYLLKSRICAVQENFQAAIEAVEHARRLMPDHEDIILKHGQLLHEAGEVEKAIQIFSELLAKSKDKKAIYRLIKKAREDYYNEKIEMLQGDKDEIRLKRAHLYLLVDRIKDAEREIKFEPTEETTARQQTLLKARLYLKKRRPMDALEIVKTLPIDKETAGTYADVYEAMGSFGAAASVLRQAGVDGMEQRITGFEKLAQANRITRGKYFVEGRT</sequence>
<keyword evidence="2 3" id="KW-0802">TPR repeat</keyword>
<proteinExistence type="predicted"/>
<dbReference type="SMART" id="SM00028">
    <property type="entry name" value="TPR"/>
    <property type="match status" value="15"/>
</dbReference>
<dbReference type="STRING" id="1703779.AMJ83_06425"/>
<dbReference type="Pfam" id="PF13174">
    <property type="entry name" value="TPR_6"/>
    <property type="match status" value="1"/>
</dbReference>
<dbReference type="EMBL" id="LJUJ01000011">
    <property type="protein sequence ID" value="KPK63538.1"/>
    <property type="molecule type" value="Genomic_DNA"/>
</dbReference>
<evidence type="ECO:0000256" key="3">
    <source>
        <dbReference type="PROSITE-ProRule" id="PRU00339"/>
    </source>
</evidence>
<dbReference type="Pfam" id="PF13181">
    <property type="entry name" value="TPR_8"/>
    <property type="match status" value="3"/>
</dbReference>
<dbReference type="SUPFAM" id="SSF48452">
    <property type="entry name" value="TPR-like"/>
    <property type="match status" value="6"/>
</dbReference>
<dbReference type="InterPro" id="IPR011990">
    <property type="entry name" value="TPR-like_helical_dom_sf"/>
</dbReference>
<feature type="repeat" description="TPR" evidence="3">
    <location>
        <begin position="770"/>
        <end position="803"/>
    </location>
</feature>
<accession>A0A0S8FTU3</accession>
<keyword evidence="1" id="KW-0677">Repeat</keyword>
<protein>
    <recommendedName>
        <fullName evidence="6">Tetratricopeptide repeat protein</fullName>
    </recommendedName>
</protein>
<name>A0A0S8FTU3_UNCW3</name>
<reference evidence="4 5" key="1">
    <citation type="journal article" date="2015" name="Microbiome">
        <title>Genomic resolution of linkages in carbon, nitrogen, and sulfur cycling among widespread estuary sediment bacteria.</title>
        <authorList>
            <person name="Baker B.J."/>
            <person name="Lazar C.S."/>
            <person name="Teske A.P."/>
            <person name="Dick G.J."/>
        </authorList>
    </citation>
    <scope>NUCLEOTIDE SEQUENCE [LARGE SCALE GENOMIC DNA]</scope>
    <source>
        <strain evidence="4">SM23_42</strain>
    </source>
</reference>
<dbReference type="PROSITE" id="PS50005">
    <property type="entry name" value="TPR"/>
    <property type="match status" value="3"/>
</dbReference>
<dbReference type="InterPro" id="IPR019734">
    <property type="entry name" value="TPR_rpt"/>
</dbReference>
<evidence type="ECO:0008006" key="6">
    <source>
        <dbReference type="Google" id="ProtNLM"/>
    </source>
</evidence>
<comment type="caution">
    <text evidence="4">The sequence shown here is derived from an EMBL/GenBank/DDBJ whole genome shotgun (WGS) entry which is preliminary data.</text>
</comment>
<evidence type="ECO:0000313" key="4">
    <source>
        <dbReference type="EMBL" id="KPK63538.1"/>
    </source>
</evidence>
<dbReference type="InterPro" id="IPR051012">
    <property type="entry name" value="CellSynth/LPSAsmb/PSIAsmb"/>
</dbReference>
<feature type="repeat" description="TPR" evidence="3">
    <location>
        <begin position="925"/>
        <end position="958"/>
    </location>
</feature>
<dbReference type="PANTHER" id="PTHR45586">
    <property type="entry name" value="TPR REPEAT-CONTAINING PROTEIN PA4667"/>
    <property type="match status" value="1"/>
</dbReference>
<evidence type="ECO:0000256" key="2">
    <source>
        <dbReference type="ARBA" id="ARBA00022803"/>
    </source>
</evidence>
<dbReference type="Pfam" id="PF14559">
    <property type="entry name" value="TPR_19"/>
    <property type="match status" value="1"/>
</dbReference>